<proteinExistence type="predicted"/>
<feature type="region of interest" description="Disordered" evidence="1">
    <location>
        <begin position="87"/>
        <end position="151"/>
    </location>
</feature>
<keyword evidence="3" id="KW-1185">Reference proteome</keyword>
<reference evidence="2" key="1">
    <citation type="journal article" date="2022" name="Int. J. Mol. Sci.">
        <title>Draft Genome of Tanacetum Coccineum: Genomic Comparison of Closely Related Tanacetum-Family Plants.</title>
        <authorList>
            <person name="Yamashiro T."/>
            <person name="Shiraishi A."/>
            <person name="Nakayama K."/>
            <person name="Satake H."/>
        </authorList>
    </citation>
    <scope>NUCLEOTIDE SEQUENCE</scope>
</reference>
<dbReference type="Proteomes" id="UP001151760">
    <property type="component" value="Unassembled WGS sequence"/>
</dbReference>
<feature type="compositionally biased region" description="Pro residues" evidence="1">
    <location>
        <begin position="101"/>
        <end position="115"/>
    </location>
</feature>
<feature type="compositionally biased region" description="Low complexity" evidence="1">
    <location>
        <begin position="116"/>
        <end position="130"/>
    </location>
</feature>
<evidence type="ECO:0000313" key="3">
    <source>
        <dbReference type="Proteomes" id="UP001151760"/>
    </source>
</evidence>
<evidence type="ECO:0000256" key="1">
    <source>
        <dbReference type="SAM" id="MobiDB-lite"/>
    </source>
</evidence>
<dbReference type="EMBL" id="BQNB010019812">
    <property type="protein sequence ID" value="GJT89322.1"/>
    <property type="molecule type" value="Genomic_DNA"/>
</dbReference>
<sequence>MDEEFTATAYPNIQENLKLTVDDPVIPEEPAISTGTLSSLQHLAKDFSFGGQFFNDKPSEASNKKIIADTEAESMVSVTIHQDTSVIPHMTSSGSPKTPSGSPPYPPPPPPPPTGPFGTSRASGASGSSQSPPPPPPLSNTQVSQSTGTDALGFSKTATSAEYTAWTMTDTIIKPSISPILEELHMGDDSTADEQAYSSSGEDVRRDRIPMVNLRQSWWKPITEDRPATPEPAWSIPSSDLTVPTNNWASALKSTYTPSPKNSLLAQIGDMATFMDWYCKKQGISELTQKDLEGPAYEIIKVFHPDVVHLQFQMEECHKVLTDQVDDAILRYNVSKPLPMGGDPGHVTIQPDIFFNKDLEYLRYGRKIGRPALLISKMKAAYYPDVGLEQMVLDQMWIEEECKYDVAAMYGHLNHLSPEDKKILTTAVNLWTRNLVIRQRVEDFQLGIESYQTQLNLTKPRWDAKGFEYKHDFTVIDSPRAVTFRDKYGVQMIMRFNEIHKFSDGTLHQIDEALDYRVKEFRVNRRNLGLDTWFWMKKDVDRSKEHLFSIEK</sequence>
<reference evidence="2" key="2">
    <citation type="submission" date="2022-01" db="EMBL/GenBank/DDBJ databases">
        <authorList>
            <person name="Yamashiro T."/>
            <person name="Shiraishi A."/>
            <person name="Satake H."/>
            <person name="Nakayama K."/>
        </authorList>
    </citation>
    <scope>NUCLEOTIDE SEQUENCE</scope>
</reference>
<organism evidence="2 3">
    <name type="scientific">Tanacetum coccineum</name>
    <dbReference type="NCBI Taxonomy" id="301880"/>
    <lineage>
        <taxon>Eukaryota</taxon>
        <taxon>Viridiplantae</taxon>
        <taxon>Streptophyta</taxon>
        <taxon>Embryophyta</taxon>
        <taxon>Tracheophyta</taxon>
        <taxon>Spermatophyta</taxon>
        <taxon>Magnoliopsida</taxon>
        <taxon>eudicotyledons</taxon>
        <taxon>Gunneridae</taxon>
        <taxon>Pentapetalae</taxon>
        <taxon>asterids</taxon>
        <taxon>campanulids</taxon>
        <taxon>Asterales</taxon>
        <taxon>Asteraceae</taxon>
        <taxon>Asteroideae</taxon>
        <taxon>Anthemideae</taxon>
        <taxon>Anthemidinae</taxon>
        <taxon>Tanacetum</taxon>
    </lineage>
</organism>
<comment type="caution">
    <text evidence="2">The sequence shown here is derived from an EMBL/GenBank/DDBJ whole genome shotgun (WGS) entry which is preliminary data.</text>
</comment>
<feature type="compositionally biased region" description="Polar residues" evidence="1">
    <location>
        <begin position="139"/>
        <end position="149"/>
    </location>
</feature>
<accession>A0ABQ5HPV7</accession>
<gene>
    <name evidence="2" type="ORF">Tco_1071039</name>
</gene>
<protein>
    <submittedName>
        <fullName evidence="2">Uncharacterized protein</fullName>
    </submittedName>
</protein>
<evidence type="ECO:0000313" key="2">
    <source>
        <dbReference type="EMBL" id="GJT89322.1"/>
    </source>
</evidence>
<name>A0ABQ5HPV7_9ASTR</name>
<dbReference type="SUPFAM" id="SSF101447">
    <property type="entry name" value="Formin homology 2 domain (FH2 domain)"/>
    <property type="match status" value="1"/>
</dbReference>
<feature type="compositionally biased region" description="Low complexity" evidence="1">
    <location>
        <begin position="91"/>
        <end position="100"/>
    </location>
</feature>